<dbReference type="InterPro" id="IPR022709">
    <property type="entry name" value="SCAI"/>
</dbReference>
<evidence type="ECO:0008006" key="3">
    <source>
        <dbReference type="Google" id="ProtNLM"/>
    </source>
</evidence>
<reference evidence="1" key="2">
    <citation type="submission" date="2023-06" db="EMBL/GenBank/DDBJ databases">
        <authorList>
            <person name="Ma L."/>
            <person name="Liu K.-W."/>
            <person name="Li Z."/>
            <person name="Hsiao Y.-Y."/>
            <person name="Qi Y."/>
            <person name="Fu T."/>
            <person name="Tang G."/>
            <person name="Zhang D."/>
            <person name="Sun W.-H."/>
            <person name="Liu D.-K."/>
            <person name="Li Y."/>
            <person name="Chen G.-Z."/>
            <person name="Liu X.-D."/>
            <person name="Liao X.-Y."/>
            <person name="Jiang Y.-T."/>
            <person name="Yu X."/>
            <person name="Hao Y."/>
            <person name="Huang J."/>
            <person name="Zhao X.-W."/>
            <person name="Ke S."/>
            <person name="Chen Y.-Y."/>
            <person name="Wu W.-L."/>
            <person name="Hsu J.-L."/>
            <person name="Lin Y.-F."/>
            <person name="Huang M.-D."/>
            <person name="Li C.-Y."/>
            <person name="Huang L."/>
            <person name="Wang Z.-W."/>
            <person name="Zhao X."/>
            <person name="Zhong W.-Y."/>
            <person name="Peng D.-H."/>
            <person name="Ahmad S."/>
            <person name="Lan S."/>
            <person name="Zhang J.-S."/>
            <person name="Tsai W.-C."/>
            <person name="Van De Peer Y."/>
            <person name="Liu Z.-J."/>
        </authorList>
    </citation>
    <scope>NUCLEOTIDE SEQUENCE</scope>
    <source>
        <strain evidence="1">CP</strain>
        <tissue evidence="1">Leaves</tissue>
    </source>
</reference>
<accession>A0AAV9DYB1</accession>
<dbReference type="EMBL" id="JAUJYO010000010">
    <property type="protein sequence ID" value="KAK1305655.1"/>
    <property type="molecule type" value="Genomic_DNA"/>
</dbReference>
<dbReference type="GO" id="GO:0003714">
    <property type="term" value="F:transcription corepressor activity"/>
    <property type="evidence" value="ECO:0007669"/>
    <property type="project" value="InterPro"/>
</dbReference>
<dbReference type="GO" id="GO:0006351">
    <property type="term" value="P:DNA-templated transcription"/>
    <property type="evidence" value="ECO:0007669"/>
    <property type="project" value="InterPro"/>
</dbReference>
<proteinExistence type="predicted"/>
<dbReference type="AlphaFoldDB" id="A0AAV9DYB1"/>
<gene>
    <name evidence="1" type="ORF">QJS10_CPA10g01168</name>
</gene>
<evidence type="ECO:0000313" key="1">
    <source>
        <dbReference type="EMBL" id="KAK1305655.1"/>
    </source>
</evidence>
<dbReference type="PANTHER" id="PTHR21243">
    <property type="entry name" value="PROTEIN SCAI"/>
    <property type="match status" value="1"/>
</dbReference>
<dbReference type="Pfam" id="PF12070">
    <property type="entry name" value="SCAI"/>
    <property type="match status" value="1"/>
</dbReference>
<protein>
    <recommendedName>
        <fullName evidence="3">Protein SCAI</fullName>
    </recommendedName>
</protein>
<sequence>MGPPNLPPHEIYWNLVKKADKNFITFKQLPICGSNLQKHYFQKALDPYTKLWKFQKDCRSELVEAGVKRWEVGDIASRIAQIYHENYERSSDPRSLNDSFLFFEAILTREYFKGGLSTSHSLDLVLVKKQMRFLARFLIVCLLLNRRVFVDDLYKRLRSQLDECKLFFPQDTDFKEYEQLVREINRFLRADTPFMNLRSLRYTPVLDSRPDSEEYVASLEAGAEKGLRLRGAILSSYHHNEVKFTEFTLDTFRMHQCLEWEPSGSFYRVSTGGPDVPGIVGSNLPANSRNIVLYRRSSAQFLAVLATVCEDLPSDGILLVYLSAGKSSEASTVPAAHVPGNIQSLSIIADMSLDSPIRSRNDSDAPVPHSSSRNVDDQDFGNGKGLWLGAGGNGDRDCIYPSDLIPFTRWPFFLIVDSDVSDMFKAGILTLAVQRTENGKITAILLSPRPALPSVHGVDFARTRSGSQFTMFLTAPLQAFCSLLGISSQNIDRDMYNEAEDHLSLSMNEWGRNLAVPGSLGPVWTEVLGDPFLRRIVLRFLFCRAVIALYTPTSNTEEYIPQCLPPLPDSVLPRSPTSQSAVRRLANFFGVVNSFSFS</sequence>
<name>A0AAV9DYB1_ACOCL</name>
<organism evidence="1 2">
    <name type="scientific">Acorus calamus</name>
    <name type="common">Sweet flag</name>
    <dbReference type="NCBI Taxonomy" id="4465"/>
    <lineage>
        <taxon>Eukaryota</taxon>
        <taxon>Viridiplantae</taxon>
        <taxon>Streptophyta</taxon>
        <taxon>Embryophyta</taxon>
        <taxon>Tracheophyta</taxon>
        <taxon>Spermatophyta</taxon>
        <taxon>Magnoliopsida</taxon>
        <taxon>Liliopsida</taxon>
        <taxon>Acoraceae</taxon>
        <taxon>Acorus</taxon>
    </lineage>
</organism>
<reference evidence="1" key="1">
    <citation type="journal article" date="2023" name="Nat. Commun.">
        <title>Diploid and tetraploid genomes of Acorus and the evolution of monocots.</title>
        <authorList>
            <person name="Ma L."/>
            <person name="Liu K.W."/>
            <person name="Li Z."/>
            <person name="Hsiao Y.Y."/>
            <person name="Qi Y."/>
            <person name="Fu T."/>
            <person name="Tang G.D."/>
            <person name="Zhang D."/>
            <person name="Sun W.H."/>
            <person name="Liu D.K."/>
            <person name="Li Y."/>
            <person name="Chen G.Z."/>
            <person name="Liu X.D."/>
            <person name="Liao X.Y."/>
            <person name="Jiang Y.T."/>
            <person name="Yu X."/>
            <person name="Hao Y."/>
            <person name="Huang J."/>
            <person name="Zhao X.W."/>
            <person name="Ke S."/>
            <person name="Chen Y.Y."/>
            <person name="Wu W.L."/>
            <person name="Hsu J.L."/>
            <person name="Lin Y.F."/>
            <person name="Huang M.D."/>
            <person name="Li C.Y."/>
            <person name="Huang L."/>
            <person name="Wang Z.W."/>
            <person name="Zhao X."/>
            <person name="Zhong W.Y."/>
            <person name="Peng D.H."/>
            <person name="Ahmad S."/>
            <person name="Lan S."/>
            <person name="Zhang J.S."/>
            <person name="Tsai W.C."/>
            <person name="Van de Peer Y."/>
            <person name="Liu Z.J."/>
        </authorList>
    </citation>
    <scope>NUCLEOTIDE SEQUENCE</scope>
    <source>
        <strain evidence="1">CP</strain>
    </source>
</reference>
<keyword evidence="2" id="KW-1185">Reference proteome</keyword>
<comment type="caution">
    <text evidence="1">The sequence shown here is derived from an EMBL/GenBank/DDBJ whole genome shotgun (WGS) entry which is preliminary data.</text>
</comment>
<evidence type="ECO:0000313" key="2">
    <source>
        <dbReference type="Proteomes" id="UP001180020"/>
    </source>
</evidence>
<dbReference type="Proteomes" id="UP001180020">
    <property type="component" value="Unassembled WGS sequence"/>
</dbReference>